<feature type="domain" description="FAS1" evidence="2">
    <location>
        <begin position="44"/>
        <end position="172"/>
    </location>
</feature>
<comment type="caution">
    <text evidence="3">The sequence shown here is derived from an EMBL/GenBank/DDBJ whole genome shotgun (WGS) entry which is preliminary data.</text>
</comment>
<dbReference type="SUPFAM" id="SSF82153">
    <property type="entry name" value="FAS1 domain"/>
    <property type="match status" value="1"/>
</dbReference>
<dbReference type="AlphaFoldDB" id="A0A1Y1XS60"/>
<accession>A0A1Y1XS60</accession>
<dbReference type="PROSITE" id="PS50213">
    <property type="entry name" value="FAS1"/>
    <property type="match status" value="1"/>
</dbReference>
<dbReference type="Gene3D" id="2.30.180.10">
    <property type="entry name" value="FAS1 domain"/>
    <property type="match status" value="1"/>
</dbReference>
<organism evidence="3 4">
    <name type="scientific">Basidiobolus meristosporus CBS 931.73</name>
    <dbReference type="NCBI Taxonomy" id="1314790"/>
    <lineage>
        <taxon>Eukaryota</taxon>
        <taxon>Fungi</taxon>
        <taxon>Fungi incertae sedis</taxon>
        <taxon>Zoopagomycota</taxon>
        <taxon>Entomophthoromycotina</taxon>
        <taxon>Basidiobolomycetes</taxon>
        <taxon>Basidiobolales</taxon>
        <taxon>Basidiobolaceae</taxon>
        <taxon>Basidiobolus</taxon>
    </lineage>
</organism>
<dbReference type="OrthoDB" id="5551751at2759"/>
<gene>
    <name evidence="3" type="ORF">K493DRAFT_341191</name>
</gene>
<dbReference type="InterPro" id="IPR036378">
    <property type="entry name" value="FAS1_dom_sf"/>
</dbReference>
<evidence type="ECO:0000313" key="3">
    <source>
        <dbReference type="EMBL" id="ORX88589.1"/>
    </source>
</evidence>
<evidence type="ECO:0000313" key="4">
    <source>
        <dbReference type="Proteomes" id="UP000193498"/>
    </source>
</evidence>
<name>A0A1Y1XS60_9FUNG</name>
<feature type="chain" id="PRO_5013163908" description="FAS1 domain-containing protein" evidence="1">
    <location>
        <begin position="20"/>
        <end position="173"/>
    </location>
</feature>
<dbReference type="EMBL" id="MCFE01000516">
    <property type="protein sequence ID" value="ORX88589.1"/>
    <property type="molecule type" value="Genomic_DNA"/>
</dbReference>
<dbReference type="SMART" id="SM00554">
    <property type="entry name" value="FAS1"/>
    <property type="match status" value="1"/>
</dbReference>
<dbReference type="STRING" id="1314790.A0A1Y1XS60"/>
<dbReference type="InParanoid" id="A0A1Y1XS60"/>
<sequence length="173" mass="19553">MNYFSVYFILSLFPFLLYGLPLSQNQLLKVQETKGYVEVVQDGKVSLGDVIPTDKSLGIFTDALLRFPDLASVVFNPENEVTVLAPVNAAFQKYLIVEHFDDLHEIVASHIISRRVGEENWKEVQLLPTLNHKSPIEVRKEGTQLLLNDKAQFLDGVRMAGNGYLYKIDEVLA</sequence>
<keyword evidence="4" id="KW-1185">Reference proteome</keyword>
<protein>
    <recommendedName>
        <fullName evidence="2">FAS1 domain-containing protein</fullName>
    </recommendedName>
</protein>
<evidence type="ECO:0000256" key="1">
    <source>
        <dbReference type="SAM" id="SignalP"/>
    </source>
</evidence>
<keyword evidence="1" id="KW-0732">Signal</keyword>
<dbReference type="InterPro" id="IPR000782">
    <property type="entry name" value="FAS1_domain"/>
</dbReference>
<reference evidence="3 4" key="1">
    <citation type="submission" date="2016-07" db="EMBL/GenBank/DDBJ databases">
        <title>Pervasive Adenine N6-methylation of Active Genes in Fungi.</title>
        <authorList>
            <consortium name="DOE Joint Genome Institute"/>
            <person name="Mondo S.J."/>
            <person name="Dannebaum R.O."/>
            <person name="Kuo R.C."/>
            <person name="Labutti K."/>
            <person name="Haridas S."/>
            <person name="Kuo A."/>
            <person name="Salamov A."/>
            <person name="Ahrendt S.R."/>
            <person name="Lipzen A."/>
            <person name="Sullivan W."/>
            <person name="Andreopoulos W.B."/>
            <person name="Clum A."/>
            <person name="Lindquist E."/>
            <person name="Daum C."/>
            <person name="Ramamoorthy G.K."/>
            <person name="Gryganskyi A."/>
            <person name="Culley D."/>
            <person name="Magnuson J.K."/>
            <person name="James T.Y."/>
            <person name="O'Malley M.A."/>
            <person name="Stajich J.E."/>
            <person name="Spatafora J.W."/>
            <person name="Visel A."/>
            <person name="Grigoriev I.V."/>
        </authorList>
    </citation>
    <scope>NUCLEOTIDE SEQUENCE [LARGE SCALE GENOMIC DNA]</scope>
    <source>
        <strain evidence="3 4">CBS 931.73</strain>
    </source>
</reference>
<feature type="signal peptide" evidence="1">
    <location>
        <begin position="1"/>
        <end position="19"/>
    </location>
</feature>
<dbReference type="Proteomes" id="UP000193498">
    <property type="component" value="Unassembled WGS sequence"/>
</dbReference>
<proteinExistence type="predicted"/>
<evidence type="ECO:0000259" key="2">
    <source>
        <dbReference type="PROSITE" id="PS50213"/>
    </source>
</evidence>
<dbReference type="Pfam" id="PF02469">
    <property type="entry name" value="Fasciclin"/>
    <property type="match status" value="1"/>
</dbReference>